<organism evidence="2 3">
    <name type="scientific">Pythium insidiosum</name>
    <name type="common">Pythiosis disease agent</name>
    <dbReference type="NCBI Taxonomy" id="114742"/>
    <lineage>
        <taxon>Eukaryota</taxon>
        <taxon>Sar</taxon>
        <taxon>Stramenopiles</taxon>
        <taxon>Oomycota</taxon>
        <taxon>Peronosporomycetes</taxon>
        <taxon>Pythiales</taxon>
        <taxon>Pythiaceae</taxon>
        <taxon>Pythium</taxon>
    </lineage>
</organism>
<dbReference type="Proteomes" id="UP001209570">
    <property type="component" value="Unassembled WGS sequence"/>
</dbReference>
<evidence type="ECO:0000313" key="3">
    <source>
        <dbReference type="Proteomes" id="UP001209570"/>
    </source>
</evidence>
<name>A0AAD5MC22_PYTIN</name>
<protein>
    <submittedName>
        <fullName evidence="2">Uncharacterized protein</fullName>
    </submittedName>
</protein>
<gene>
    <name evidence="2" type="ORF">P43SY_002510</name>
</gene>
<reference evidence="2" key="1">
    <citation type="submission" date="2021-12" db="EMBL/GenBank/DDBJ databases">
        <title>Prjna785345.</title>
        <authorList>
            <person name="Rujirawat T."/>
            <person name="Krajaejun T."/>
        </authorList>
    </citation>
    <scope>NUCLEOTIDE SEQUENCE</scope>
    <source>
        <strain evidence="2">Pi057C3</strain>
    </source>
</reference>
<evidence type="ECO:0000313" key="2">
    <source>
        <dbReference type="EMBL" id="KAJ0410178.1"/>
    </source>
</evidence>
<dbReference type="EMBL" id="JAKCXM010000001">
    <property type="protein sequence ID" value="KAJ0410178.1"/>
    <property type="molecule type" value="Genomic_DNA"/>
</dbReference>
<sequence>MAMNVATMGRFESEDDAAVDMLAMDVLLGASSSSDFSMPPSSMLLDPAAGDSAMQALLLDDDADAFMDAFAPTINDVTAMGDRIFDGSYSPTTTDDTDVASNVSTPPPTSAVDDDMLFHDQPVPLSS</sequence>
<evidence type="ECO:0000256" key="1">
    <source>
        <dbReference type="SAM" id="MobiDB-lite"/>
    </source>
</evidence>
<proteinExistence type="predicted"/>
<feature type="compositionally biased region" description="Polar residues" evidence="1">
    <location>
        <begin position="89"/>
        <end position="104"/>
    </location>
</feature>
<feature type="region of interest" description="Disordered" evidence="1">
    <location>
        <begin position="86"/>
        <end position="127"/>
    </location>
</feature>
<keyword evidence="3" id="KW-1185">Reference proteome</keyword>
<dbReference type="AlphaFoldDB" id="A0AAD5MC22"/>
<comment type="caution">
    <text evidence="2">The sequence shown here is derived from an EMBL/GenBank/DDBJ whole genome shotgun (WGS) entry which is preliminary data.</text>
</comment>
<accession>A0AAD5MC22</accession>